<dbReference type="CDD" id="cd00082">
    <property type="entry name" value="HisKA"/>
    <property type="match status" value="1"/>
</dbReference>
<dbReference type="PANTHER" id="PTHR43065:SF42">
    <property type="entry name" value="TWO-COMPONENT SENSOR PPRA"/>
    <property type="match status" value="1"/>
</dbReference>
<evidence type="ECO:0000259" key="8">
    <source>
        <dbReference type="PROSITE" id="PS50113"/>
    </source>
</evidence>
<evidence type="ECO:0000256" key="3">
    <source>
        <dbReference type="ARBA" id="ARBA00022553"/>
    </source>
</evidence>
<dbReference type="SUPFAM" id="SSF55785">
    <property type="entry name" value="PYP-like sensor domain (PAS domain)"/>
    <property type="match status" value="4"/>
</dbReference>
<accession>A0A6V8NBW9</accession>
<feature type="domain" description="Response regulatory" evidence="6">
    <location>
        <begin position="16"/>
        <end position="134"/>
    </location>
</feature>
<dbReference type="InterPro" id="IPR036097">
    <property type="entry name" value="HisK_dim/P_sf"/>
</dbReference>
<dbReference type="CDD" id="cd17546">
    <property type="entry name" value="REC_hyHK_CKI1_RcsC-like"/>
    <property type="match status" value="1"/>
</dbReference>
<dbReference type="Gene3D" id="3.40.50.2300">
    <property type="match status" value="2"/>
</dbReference>
<dbReference type="SMART" id="SM00387">
    <property type="entry name" value="HATPase_c"/>
    <property type="match status" value="1"/>
</dbReference>
<dbReference type="SUPFAM" id="SSF52172">
    <property type="entry name" value="CheY-like"/>
    <property type="match status" value="2"/>
</dbReference>
<evidence type="ECO:0000256" key="4">
    <source>
        <dbReference type="PROSITE-ProRule" id="PRU00169"/>
    </source>
</evidence>
<feature type="domain" description="PAC" evidence="8">
    <location>
        <begin position="457"/>
        <end position="507"/>
    </location>
</feature>
<sequence>MPHTTADIHDIVVPATVLVVEKSADPLLPTGRLLEEAGYSVILGNSAAQALSLTSLYRPDLLLLDDELVDGCAEELVTAIKSDPQLSGVFVVLQTAQRQRYGSLAAGRRKGGPDAFLVSPCQGLELLDRVAEYLCLRGAREQLRESERRYRTLFLGTEKGIALLEIISSESGIPYDCRFLEVNPAFEQLVGLPAAQLVGHSVPEVLPGSAALWAQAYGRVALSGQAMLLDEYLGVGGRSCQIEIHAPQPGRLSCIFIDATQRRSLENQLAATEERCRALIAAFDGSVYTCSPDYRITYMNDELIRRRGNGVGQLCYQALHDLEEVCPWCVNDRVFRGERVAWEVKSPKDDRWYHCINTPVHHDDGSISKLALIRDITHLKEAEAELKFKNFTFENLGAEVFWLSSDCRIMDLNRVACENLGYTREELVGRPVGEIDPNFDAERARRAWIELKERGTRQFETTHQAKDGRCYPVEVLANYLNHEGLEYNCCIVRDISERKRLESALHDGRELFRTLCDSAPIGIFRCDAQWNNIYCNARWEEITGLFASQGAGNGWQTAIHPDDREDLLRVRSEATARGQGYCHEHRKLTAQGKVVWVRVLVNPIKDQQGAIVGYVGTVEDITELRLARQEILKAQKLESIGVLAGGIAHDFNNILTAVLGNISLAGFQLDDPKKVAERLEEAESAAARARDLTQQLLTFARGGEPVKKSLELAGLLREAVAFGLHGSQVGCELRLDDDLWPLEADEGQLVQVVHNLVLNAVQAMPEGGTLVVAAANHRGPHGDPFVEISVTDTGIGISEQHLERIFDPYFTTKKQGSGLGLASCYSIVKRHLGTITAQSILGQGSTFRVLLPASRERSVSAARSEMGVSGGASRVLVMDDEEIVRTLAKAILEQLGYQAECVENGAQAAELYQHEKEGGEPFSVVILDLTVPGGVGGKEAIKMLRSYDPQVRAVVCSGYSTDPVMANFREYGFNAVLAKPYRPHDLSRVLREVLA</sequence>
<keyword evidence="10" id="KW-1185">Reference proteome</keyword>
<dbReference type="PROSITE" id="PS50109">
    <property type="entry name" value="HIS_KIN"/>
    <property type="match status" value="1"/>
</dbReference>
<evidence type="ECO:0000259" key="5">
    <source>
        <dbReference type="PROSITE" id="PS50109"/>
    </source>
</evidence>
<evidence type="ECO:0000256" key="2">
    <source>
        <dbReference type="ARBA" id="ARBA00012438"/>
    </source>
</evidence>
<dbReference type="Proteomes" id="UP000587586">
    <property type="component" value="Unassembled WGS sequence"/>
</dbReference>
<feature type="domain" description="PAS" evidence="7">
    <location>
        <begin position="508"/>
        <end position="578"/>
    </location>
</feature>
<evidence type="ECO:0000313" key="10">
    <source>
        <dbReference type="Proteomes" id="UP000587586"/>
    </source>
</evidence>
<feature type="modified residue" description="4-aspartylphosphate" evidence="4">
    <location>
        <position position="928"/>
    </location>
</feature>
<dbReference type="SUPFAM" id="SSF47384">
    <property type="entry name" value="Homodimeric domain of signal transducing histidine kinase"/>
    <property type="match status" value="1"/>
</dbReference>
<evidence type="ECO:0000259" key="7">
    <source>
        <dbReference type="PROSITE" id="PS50112"/>
    </source>
</evidence>
<dbReference type="InterPro" id="IPR005467">
    <property type="entry name" value="His_kinase_dom"/>
</dbReference>
<dbReference type="Pfam" id="PF02518">
    <property type="entry name" value="HATPase_c"/>
    <property type="match status" value="1"/>
</dbReference>
<dbReference type="PANTHER" id="PTHR43065">
    <property type="entry name" value="SENSOR HISTIDINE KINASE"/>
    <property type="match status" value="1"/>
</dbReference>
<feature type="modified residue" description="4-aspartylphosphate" evidence="4">
    <location>
        <position position="65"/>
    </location>
</feature>
<dbReference type="InterPro" id="IPR035965">
    <property type="entry name" value="PAS-like_dom_sf"/>
</dbReference>
<dbReference type="InterPro" id="IPR011006">
    <property type="entry name" value="CheY-like_superfamily"/>
</dbReference>
<feature type="domain" description="PAC" evidence="8">
    <location>
        <begin position="581"/>
        <end position="633"/>
    </location>
</feature>
<dbReference type="SMART" id="SM00091">
    <property type="entry name" value="PAS"/>
    <property type="match status" value="4"/>
</dbReference>
<dbReference type="Pfam" id="PF00512">
    <property type="entry name" value="HisKA"/>
    <property type="match status" value="1"/>
</dbReference>
<protein>
    <recommendedName>
        <fullName evidence="2">histidine kinase</fullName>
        <ecNumber evidence="2">2.7.13.3</ecNumber>
    </recommendedName>
</protein>
<dbReference type="InterPro" id="IPR013655">
    <property type="entry name" value="PAS_fold_3"/>
</dbReference>
<dbReference type="CDD" id="cd00130">
    <property type="entry name" value="PAS"/>
    <property type="match status" value="3"/>
</dbReference>
<dbReference type="InterPro" id="IPR000014">
    <property type="entry name" value="PAS"/>
</dbReference>
<dbReference type="Pfam" id="PF08448">
    <property type="entry name" value="PAS_4"/>
    <property type="match status" value="1"/>
</dbReference>
<reference evidence="10" key="1">
    <citation type="submission" date="2020-06" db="EMBL/GenBank/DDBJ databases">
        <title>Draft genomic sequecing of Geomonas sp. Red745.</title>
        <authorList>
            <person name="Itoh H."/>
            <person name="Xu Z.X."/>
            <person name="Ushijima N."/>
            <person name="Masuda Y."/>
            <person name="Shiratori Y."/>
            <person name="Senoo K."/>
        </authorList>
    </citation>
    <scope>NUCLEOTIDE SEQUENCE [LARGE SCALE GENOMIC DNA]</scope>
    <source>
        <strain evidence="10">Red745</strain>
    </source>
</reference>
<feature type="domain" description="PAS" evidence="7">
    <location>
        <begin position="393"/>
        <end position="430"/>
    </location>
</feature>
<dbReference type="SMART" id="SM00448">
    <property type="entry name" value="REC"/>
    <property type="match status" value="2"/>
</dbReference>
<dbReference type="PROSITE" id="PS50113">
    <property type="entry name" value="PAC"/>
    <property type="match status" value="2"/>
</dbReference>
<gene>
    <name evidence="9" type="ORF">GMLC_35950</name>
</gene>
<evidence type="ECO:0000313" key="9">
    <source>
        <dbReference type="EMBL" id="GFO70016.1"/>
    </source>
</evidence>
<dbReference type="EMBL" id="BLXZ01000008">
    <property type="protein sequence ID" value="GFO70016.1"/>
    <property type="molecule type" value="Genomic_DNA"/>
</dbReference>
<dbReference type="InterPro" id="IPR036890">
    <property type="entry name" value="HATPase_C_sf"/>
</dbReference>
<dbReference type="InterPro" id="IPR013656">
    <property type="entry name" value="PAS_4"/>
</dbReference>
<proteinExistence type="predicted"/>
<dbReference type="InterPro" id="IPR000700">
    <property type="entry name" value="PAS-assoc_C"/>
</dbReference>
<name>A0A6V8NBW9_9BACT</name>
<dbReference type="InterPro" id="IPR003661">
    <property type="entry name" value="HisK_dim/P_dom"/>
</dbReference>
<dbReference type="RefSeq" id="WP_183362606.1">
    <property type="nucleotide sequence ID" value="NZ_BLXZ01000008.1"/>
</dbReference>
<evidence type="ECO:0000256" key="1">
    <source>
        <dbReference type="ARBA" id="ARBA00000085"/>
    </source>
</evidence>
<dbReference type="SMART" id="SM00388">
    <property type="entry name" value="HisKA"/>
    <property type="match status" value="1"/>
</dbReference>
<feature type="domain" description="Histidine kinase" evidence="5">
    <location>
        <begin position="646"/>
        <end position="855"/>
    </location>
</feature>
<dbReference type="InterPro" id="IPR001610">
    <property type="entry name" value="PAC"/>
</dbReference>
<dbReference type="PROSITE" id="PS50110">
    <property type="entry name" value="RESPONSE_REGULATORY"/>
    <property type="match status" value="2"/>
</dbReference>
<organism evidence="9 10">
    <name type="scientific">Geomonas limicola</name>
    <dbReference type="NCBI Taxonomy" id="2740186"/>
    <lineage>
        <taxon>Bacteria</taxon>
        <taxon>Pseudomonadati</taxon>
        <taxon>Thermodesulfobacteriota</taxon>
        <taxon>Desulfuromonadia</taxon>
        <taxon>Geobacterales</taxon>
        <taxon>Geobacteraceae</taxon>
        <taxon>Geomonas</taxon>
    </lineage>
</organism>
<dbReference type="Gene3D" id="3.30.450.20">
    <property type="entry name" value="PAS domain"/>
    <property type="match status" value="4"/>
</dbReference>
<dbReference type="InterPro" id="IPR004358">
    <property type="entry name" value="Sig_transdc_His_kin-like_C"/>
</dbReference>
<comment type="catalytic activity">
    <reaction evidence="1">
        <text>ATP + protein L-histidine = ADP + protein N-phospho-L-histidine.</text>
        <dbReference type="EC" id="2.7.13.3"/>
    </reaction>
</comment>
<dbReference type="InterPro" id="IPR003594">
    <property type="entry name" value="HATPase_dom"/>
</dbReference>
<evidence type="ECO:0000259" key="6">
    <source>
        <dbReference type="PROSITE" id="PS50110"/>
    </source>
</evidence>
<dbReference type="EC" id="2.7.13.3" evidence="2"/>
<dbReference type="Pfam" id="PF08447">
    <property type="entry name" value="PAS_3"/>
    <property type="match status" value="1"/>
</dbReference>
<dbReference type="SUPFAM" id="SSF55874">
    <property type="entry name" value="ATPase domain of HSP90 chaperone/DNA topoisomerase II/histidine kinase"/>
    <property type="match status" value="1"/>
</dbReference>
<dbReference type="NCBIfam" id="TIGR00229">
    <property type="entry name" value="sensory_box"/>
    <property type="match status" value="2"/>
</dbReference>
<dbReference type="Pfam" id="PF00072">
    <property type="entry name" value="Response_reg"/>
    <property type="match status" value="1"/>
</dbReference>
<dbReference type="SMART" id="SM00086">
    <property type="entry name" value="PAC"/>
    <property type="match status" value="2"/>
</dbReference>
<dbReference type="Gene3D" id="3.30.565.10">
    <property type="entry name" value="Histidine kinase-like ATPase, C-terminal domain"/>
    <property type="match status" value="1"/>
</dbReference>
<keyword evidence="3 4" id="KW-0597">Phosphoprotein</keyword>
<feature type="domain" description="Response regulatory" evidence="6">
    <location>
        <begin position="874"/>
        <end position="994"/>
    </location>
</feature>
<comment type="caution">
    <text evidence="9">The sequence shown here is derived from an EMBL/GenBank/DDBJ whole genome shotgun (WGS) entry which is preliminary data.</text>
</comment>
<dbReference type="AlphaFoldDB" id="A0A6V8NBW9"/>
<dbReference type="Gene3D" id="1.10.287.130">
    <property type="match status" value="1"/>
</dbReference>
<dbReference type="Pfam" id="PF13426">
    <property type="entry name" value="PAS_9"/>
    <property type="match status" value="2"/>
</dbReference>
<dbReference type="PROSITE" id="PS50112">
    <property type="entry name" value="PAS"/>
    <property type="match status" value="2"/>
</dbReference>
<dbReference type="InterPro" id="IPR001789">
    <property type="entry name" value="Sig_transdc_resp-reg_receiver"/>
</dbReference>
<dbReference type="PRINTS" id="PR00344">
    <property type="entry name" value="BCTRLSENSOR"/>
</dbReference>
<dbReference type="GO" id="GO:0000155">
    <property type="term" value="F:phosphorelay sensor kinase activity"/>
    <property type="evidence" value="ECO:0007669"/>
    <property type="project" value="InterPro"/>
</dbReference>